<gene>
    <name evidence="1" type="ORF">OS493_038647</name>
</gene>
<reference evidence="1" key="1">
    <citation type="submission" date="2023-01" db="EMBL/GenBank/DDBJ databases">
        <title>Genome assembly of the deep-sea coral Lophelia pertusa.</title>
        <authorList>
            <person name="Herrera S."/>
            <person name="Cordes E."/>
        </authorList>
    </citation>
    <scope>NUCLEOTIDE SEQUENCE</scope>
    <source>
        <strain evidence="1">USNM1676648</strain>
        <tissue evidence="1">Polyp</tissue>
    </source>
</reference>
<keyword evidence="2" id="KW-1185">Reference proteome</keyword>
<dbReference type="EMBL" id="MU826459">
    <property type="protein sequence ID" value="KAJ7375814.1"/>
    <property type="molecule type" value="Genomic_DNA"/>
</dbReference>
<organism evidence="1 2">
    <name type="scientific">Desmophyllum pertusum</name>
    <dbReference type="NCBI Taxonomy" id="174260"/>
    <lineage>
        <taxon>Eukaryota</taxon>
        <taxon>Metazoa</taxon>
        <taxon>Cnidaria</taxon>
        <taxon>Anthozoa</taxon>
        <taxon>Hexacorallia</taxon>
        <taxon>Scleractinia</taxon>
        <taxon>Caryophylliina</taxon>
        <taxon>Caryophylliidae</taxon>
        <taxon>Desmophyllum</taxon>
    </lineage>
</organism>
<protein>
    <submittedName>
        <fullName evidence="1">Uncharacterized protein</fullName>
    </submittedName>
</protein>
<sequence length="131" mass="15075">MDTTSMQENLVDVQCLEQQSKQQLILCPSLDTLLNEGLELDARDKYGDTPLHRAAATWKSRDYTTSCWQRSGLVCCEQQRSDAIDSQLCRLQQALEGIEDFIRKWEATYKWQIKMATQPFIMLSDGNRAPL</sequence>
<evidence type="ECO:0000313" key="2">
    <source>
        <dbReference type="Proteomes" id="UP001163046"/>
    </source>
</evidence>
<dbReference type="AlphaFoldDB" id="A0A9W9Z7G9"/>
<name>A0A9W9Z7G9_9CNID</name>
<comment type="caution">
    <text evidence="1">The sequence shown here is derived from an EMBL/GenBank/DDBJ whole genome shotgun (WGS) entry which is preliminary data.</text>
</comment>
<evidence type="ECO:0000313" key="1">
    <source>
        <dbReference type="EMBL" id="KAJ7375814.1"/>
    </source>
</evidence>
<accession>A0A9W9Z7G9</accession>
<dbReference type="Proteomes" id="UP001163046">
    <property type="component" value="Unassembled WGS sequence"/>
</dbReference>
<proteinExistence type="predicted"/>